<evidence type="ECO:0000256" key="6">
    <source>
        <dbReference type="ARBA" id="ARBA00023157"/>
    </source>
</evidence>
<reference evidence="8" key="1">
    <citation type="submission" date="2023-10" db="EMBL/GenBank/DDBJ databases">
        <title>Chromosome-level genome of the transformable northern wattle, Acacia crassicarpa.</title>
        <authorList>
            <person name="Massaro I."/>
            <person name="Sinha N.R."/>
            <person name="Poethig S."/>
            <person name="Leichty A.R."/>
        </authorList>
    </citation>
    <scope>NUCLEOTIDE SEQUENCE</scope>
    <source>
        <strain evidence="8">Acra3RX</strain>
        <tissue evidence="8">Leaf</tissue>
    </source>
</reference>
<dbReference type="InterPro" id="IPR008801">
    <property type="entry name" value="RALF"/>
</dbReference>
<keyword evidence="9" id="KW-1185">Reference proteome</keyword>
<keyword evidence="4" id="KW-0372">Hormone</keyword>
<dbReference type="PANTHER" id="PTHR33136:SF89">
    <property type="entry name" value="PROTEIN RALF-LIKE 19"/>
    <property type="match status" value="1"/>
</dbReference>
<evidence type="ECO:0000313" key="8">
    <source>
        <dbReference type="EMBL" id="KAK4259815.1"/>
    </source>
</evidence>
<dbReference type="Pfam" id="PF05498">
    <property type="entry name" value="RALF"/>
    <property type="match status" value="1"/>
</dbReference>
<dbReference type="GO" id="GO:0005179">
    <property type="term" value="F:hormone activity"/>
    <property type="evidence" value="ECO:0007669"/>
    <property type="project" value="UniProtKB-KW"/>
</dbReference>
<dbReference type="Proteomes" id="UP001293593">
    <property type="component" value="Unassembled WGS sequence"/>
</dbReference>
<protein>
    <recommendedName>
        <fullName evidence="10">Protein RALF-like 33</fullName>
    </recommendedName>
</protein>
<gene>
    <name evidence="8" type="ORF">QN277_006108</name>
</gene>
<dbReference type="GO" id="GO:0009506">
    <property type="term" value="C:plasmodesma"/>
    <property type="evidence" value="ECO:0007669"/>
    <property type="project" value="TreeGrafter"/>
</dbReference>
<feature type="region of interest" description="Disordered" evidence="7">
    <location>
        <begin position="1"/>
        <end position="46"/>
    </location>
</feature>
<evidence type="ECO:0000256" key="4">
    <source>
        <dbReference type="ARBA" id="ARBA00022702"/>
    </source>
</evidence>
<evidence type="ECO:0000256" key="7">
    <source>
        <dbReference type="SAM" id="MobiDB-lite"/>
    </source>
</evidence>
<name>A0AAE1IXM3_9FABA</name>
<keyword evidence="5" id="KW-0732">Signal</keyword>
<keyword evidence="6" id="KW-1015">Disulfide bond</keyword>
<evidence type="ECO:0000256" key="2">
    <source>
        <dbReference type="ARBA" id="ARBA00009178"/>
    </source>
</evidence>
<comment type="caution">
    <text evidence="8">The sequence shown here is derived from an EMBL/GenBank/DDBJ whole genome shotgun (WGS) entry which is preliminary data.</text>
</comment>
<keyword evidence="3" id="KW-0964">Secreted</keyword>
<dbReference type="EMBL" id="JAWXYG010000011">
    <property type="protein sequence ID" value="KAK4259815.1"/>
    <property type="molecule type" value="Genomic_DNA"/>
</dbReference>
<dbReference type="AlphaFoldDB" id="A0AAE1IXM3"/>
<dbReference type="GO" id="GO:0040008">
    <property type="term" value="P:regulation of growth"/>
    <property type="evidence" value="ECO:0007669"/>
    <property type="project" value="UniProtKB-ARBA"/>
</dbReference>
<comment type="similarity">
    <text evidence="2">Belongs to the plant rapid alkalinization factor (RALF) family.</text>
</comment>
<feature type="compositionally biased region" description="Polar residues" evidence="7">
    <location>
        <begin position="20"/>
        <end position="41"/>
    </location>
</feature>
<evidence type="ECO:0000313" key="9">
    <source>
        <dbReference type="Proteomes" id="UP001293593"/>
    </source>
</evidence>
<comment type="subcellular location">
    <subcellularLocation>
        <location evidence="1">Secreted</location>
    </subcellularLocation>
</comment>
<evidence type="ECO:0000256" key="3">
    <source>
        <dbReference type="ARBA" id="ARBA00022525"/>
    </source>
</evidence>
<dbReference type="GO" id="GO:0005576">
    <property type="term" value="C:extracellular region"/>
    <property type="evidence" value="ECO:0007669"/>
    <property type="project" value="UniProtKB-SubCell"/>
</dbReference>
<dbReference type="PANTHER" id="PTHR33136">
    <property type="entry name" value="RAPID ALKALINIZATION FACTOR-LIKE"/>
    <property type="match status" value="1"/>
</dbReference>
<accession>A0AAE1IXM3</accession>
<proteinExistence type="inferred from homology"/>
<dbReference type="GO" id="GO:0019722">
    <property type="term" value="P:calcium-mediated signaling"/>
    <property type="evidence" value="ECO:0007669"/>
    <property type="project" value="TreeGrafter"/>
</dbReference>
<evidence type="ECO:0000256" key="5">
    <source>
        <dbReference type="ARBA" id="ARBA00022729"/>
    </source>
</evidence>
<evidence type="ECO:0008006" key="10">
    <source>
        <dbReference type="Google" id="ProtNLM"/>
    </source>
</evidence>
<sequence>MAANALTDSEENFSLGIAEGNSTGEENEATEMNISESNPNADESLPVDFPKYISYEALRANTIPCSLRGRSYYDCRRKTEVNPYRRGCSAITHCRRLTD</sequence>
<organism evidence="8 9">
    <name type="scientific">Acacia crassicarpa</name>
    <name type="common">northern wattle</name>
    <dbReference type="NCBI Taxonomy" id="499986"/>
    <lineage>
        <taxon>Eukaryota</taxon>
        <taxon>Viridiplantae</taxon>
        <taxon>Streptophyta</taxon>
        <taxon>Embryophyta</taxon>
        <taxon>Tracheophyta</taxon>
        <taxon>Spermatophyta</taxon>
        <taxon>Magnoliopsida</taxon>
        <taxon>eudicotyledons</taxon>
        <taxon>Gunneridae</taxon>
        <taxon>Pentapetalae</taxon>
        <taxon>rosids</taxon>
        <taxon>fabids</taxon>
        <taxon>Fabales</taxon>
        <taxon>Fabaceae</taxon>
        <taxon>Caesalpinioideae</taxon>
        <taxon>mimosoid clade</taxon>
        <taxon>Acacieae</taxon>
        <taxon>Acacia</taxon>
    </lineage>
</organism>
<evidence type="ECO:0000256" key="1">
    <source>
        <dbReference type="ARBA" id="ARBA00004613"/>
    </source>
</evidence>